<accession>A0ABU2N0F4</accession>
<evidence type="ECO:0000256" key="1">
    <source>
        <dbReference type="ARBA" id="ARBA00023002"/>
    </source>
</evidence>
<evidence type="ECO:0000313" key="4">
    <source>
        <dbReference type="Proteomes" id="UP001183246"/>
    </source>
</evidence>
<dbReference type="InterPro" id="IPR012349">
    <property type="entry name" value="Split_barrel_FMN-bd"/>
</dbReference>
<dbReference type="InterPro" id="IPR011576">
    <property type="entry name" value="Pyridox_Oxase_N"/>
</dbReference>
<organism evidence="3 4">
    <name type="scientific">Streptomyces litchfieldiae</name>
    <dbReference type="NCBI Taxonomy" id="3075543"/>
    <lineage>
        <taxon>Bacteria</taxon>
        <taxon>Bacillati</taxon>
        <taxon>Actinomycetota</taxon>
        <taxon>Actinomycetes</taxon>
        <taxon>Kitasatosporales</taxon>
        <taxon>Streptomycetaceae</taxon>
        <taxon>Streptomyces</taxon>
    </lineage>
</organism>
<dbReference type="InterPro" id="IPR052019">
    <property type="entry name" value="F420H2_bilvrd_red/Heme_oxyg"/>
</dbReference>
<proteinExistence type="predicted"/>
<dbReference type="Gene3D" id="2.30.110.10">
    <property type="entry name" value="Electron Transport, Fmn-binding Protein, Chain A"/>
    <property type="match status" value="1"/>
</dbReference>
<keyword evidence="4" id="KW-1185">Reference proteome</keyword>
<dbReference type="EMBL" id="JAVREL010000026">
    <property type="protein sequence ID" value="MDT0347008.1"/>
    <property type="molecule type" value="Genomic_DNA"/>
</dbReference>
<dbReference type="GO" id="GO:0004733">
    <property type="term" value="F:pyridoxamine phosphate oxidase activity"/>
    <property type="evidence" value="ECO:0007669"/>
    <property type="project" value="UniProtKB-EC"/>
</dbReference>
<dbReference type="PANTHER" id="PTHR35176">
    <property type="entry name" value="HEME OXYGENASE HI_0854-RELATED"/>
    <property type="match status" value="1"/>
</dbReference>
<dbReference type="EC" id="1.4.3.5" evidence="3"/>
<feature type="domain" description="Pyridoxamine 5'-phosphate oxidase N-terminal" evidence="2">
    <location>
        <begin position="29"/>
        <end position="136"/>
    </location>
</feature>
<dbReference type="RefSeq" id="WP_311708132.1">
    <property type="nucleotide sequence ID" value="NZ_JAVREL010000026.1"/>
</dbReference>
<evidence type="ECO:0000259" key="2">
    <source>
        <dbReference type="Pfam" id="PF01243"/>
    </source>
</evidence>
<sequence length="172" mass="18706">MAITEPAAVVDARYSEPGATATAWSDALDVLTGAQIFWLSTVRPDGRPHVTPLLAVWLEEALHFTTGGEERKARNLAANPHVTLTTGTNALEHGLDIVLEGDARRVTDDAALTRIAEAYTEKYGSDWTFTARGGELHHAEGGAALAFRVAPRRVFGFRKGAYSQTCWRFPVD</sequence>
<evidence type="ECO:0000313" key="3">
    <source>
        <dbReference type="EMBL" id="MDT0347008.1"/>
    </source>
</evidence>
<gene>
    <name evidence="3" type="ORF">RM590_31160</name>
</gene>
<dbReference type="Pfam" id="PF01243">
    <property type="entry name" value="PNPOx_N"/>
    <property type="match status" value="1"/>
</dbReference>
<dbReference type="SUPFAM" id="SSF50475">
    <property type="entry name" value="FMN-binding split barrel"/>
    <property type="match status" value="1"/>
</dbReference>
<dbReference type="Proteomes" id="UP001183246">
    <property type="component" value="Unassembled WGS sequence"/>
</dbReference>
<protein>
    <submittedName>
        <fullName evidence="3">Pyridoxamine 5'-phosphate oxidase family protein</fullName>
        <ecNumber evidence="3">1.-.-.-</ecNumber>
        <ecNumber evidence="3">1.4.3.5</ecNumber>
    </submittedName>
</protein>
<dbReference type="EC" id="1.-.-.-" evidence="3"/>
<dbReference type="PANTHER" id="PTHR35176:SF4">
    <property type="entry name" value="PYRIDOXAMINE 5'-PHOSPHATE OXIDASE-RELATED FMN-BINDING"/>
    <property type="match status" value="1"/>
</dbReference>
<reference evidence="4" key="1">
    <citation type="submission" date="2023-07" db="EMBL/GenBank/DDBJ databases">
        <title>30 novel species of actinomycetes from the DSMZ collection.</title>
        <authorList>
            <person name="Nouioui I."/>
        </authorList>
    </citation>
    <scope>NUCLEOTIDE SEQUENCE [LARGE SCALE GENOMIC DNA]</scope>
    <source>
        <strain evidence="4">DSM 44938</strain>
    </source>
</reference>
<comment type="caution">
    <text evidence="3">The sequence shown here is derived from an EMBL/GenBank/DDBJ whole genome shotgun (WGS) entry which is preliminary data.</text>
</comment>
<name>A0ABU2N0F4_9ACTN</name>
<keyword evidence="1 3" id="KW-0560">Oxidoreductase</keyword>